<gene>
    <name evidence="2" type="ORF">HPLM_LOCUS19512</name>
</gene>
<proteinExistence type="predicted"/>
<evidence type="ECO:0000313" key="4">
    <source>
        <dbReference type="WBParaSite" id="HPLM_0001952001-mRNA-1"/>
    </source>
</evidence>
<evidence type="ECO:0000256" key="1">
    <source>
        <dbReference type="SAM" id="MobiDB-lite"/>
    </source>
</evidence>
<keyword evidence="3" id="KW-1185">Reference proteome</keyword>
<accession>A0A0N4X578</accession>
<dbReference type="Proteomes" id="UP000268014">
    <property type="component" value="Unassembled WGS sequence"/>
</dbReference>
<reference evidence="4" key="1">
    <citation type="submission" date="2017-02" db="UniProtKB">
        <authorList>
            <consortium name="WormBaseParasite"/>
        </authorList>
    </citation>
    <scope>IDENTIFICATION</scope>
</reference>
<organism evidence="4">
    <name type="scientific">Haemonchus placei</name>
    <name type="common">Barber's pole worm</name>
    <dbReference type="NCBI Taxonomy" id="6290"/>
    <lineage>
        <taxon>Eukaryota</taxon>
        <taxon>Metazoa</taxon>
        <taxon>Ecdysozoa</taxon>
        <taxon>Nematoda</taxon>
        <taxon>Chromadorea</taxon>
        <taxon>Rhabditida</taxon>
        <taxon>Rhabditina</taxon>
        <taxon>Rhabditomorpha</taxon>
        <taxon>Strongyloidea</taxon>
        <taxon>Trichostrongylidae</taxon>
        <taxon>Haemonchus</taxon>
    </lineage>
</organism>
<feature type="region of interest" description="Disordered" evidence="1">
    <location>
        <begin position="16"/>
        <end position="38"/>
    </location>
</feature>
<reference evidence="2 3" key="2">
    <citation type="submission" date="2018-11" db="EMBL/GenBank/DDBJ databases">
        <authorList>
            <consortium name="Pathogen Informatics"/>
        </authorList>
    </citation>
    <scope>NUCLEOTIDE SEQUENCE [LARGE SCALE GENOMIC DNA]</scope>
    <source>
        <strain evidence="2 3">MHpl1</strain>
    </source>
</reference>
<protein>
    <submittedName>
        <fullName evidence="4">Secreted protein</fullName>
    </submittedName>
</protein>
<evidence type="ECO:0000313" key="3">
    <source>
        <dbReference type="Proteomes" id="UP000268014"/>
    </source>
</evidence>
<dbReference type="EMBL" id="UZAF01021379">
    <property type="protein sequence ID" value="VDO77691.1"/>
    <property type="molecule type" value="Genomic_DNA"/>
</dbReference>
<sequence length="60" mass="6174">MRVAFSASNSILLTADRQSDDSECENVSPTSMGWSRISSSISPGAGSCLGITGDIAHSDP</sequence>
<name>A0A0N4X578_HAEPC</name>
<evidence type="ECO:0000313" key="2">
    <source>
        <dbReference type="EMBL" id="VDO77691.1"/>
    </source>
</evidence>
<dbReference type="WBParaSite" id="HPLM_0001952001-mRNA-1">
    <property type="protein sequence ID" value="HPLM_0001952001-mRNA-1"/>
    <property type="gene ID" value="HPLM_0001952001"/>
</dbReference>
<dbReference type="AlphaFoldDB" id="A0A0N4X578"/>